<dbReference type="EMBL" id="RQXX01000005">
    <property type="protein sequence ID" value="RVV97290.1"/>
    <property type="molecule type" value="Genomic_DNA"/>
</dbReference>
<evidence type="ECO:0000313" key="2">
    <source>
        <dbReference type="EMBL" id="RVV97290.1"/>
    </source>
</evidence>
<dbReference type="RefSeq" id="WP_127907415.1">
    <property type="nucleotide sequence ID" value="NZ_RQXX01000005.1"/>
</dbReference>
<proteinExistence type="predicted"/>
<name>A0A438AF10_9RHOB</name>
<evidence type="ECO:0000313" key="3">
    <source>
        <dbReference type="Proteomes" id="UP000285908"/>
    </source>
</evidence>
<dbReference type="AlphaFoldDB" id="A0A438AF10"/>
<dbReference type="PANTHER" id="PTHR43433:SF10">
    <property type="entry name" value="AB HYDROLASE-1 DOMAIN-CONTAINING PROTEIN"/>
    <property type="match status" value="1"/>
</dbReference>
<accession>A0A438AF10</accession>
<dbReference type="OrthoDB" id="9791366at2"/>
<dbReference type="Gene3D" id="3.40.50.1820">
    <property type="entry name" value="alpha/beta hydrolase"/>
    <property type="match status" value="1"/>
</dbReference>
<dbReference type="Pfam" id="PF12697">
    <property type="entry name" value="Abhydrolase_6"/>
    <property type="match status" value="1"/>
</dbReference>
<keyword evidence="3" id="KW-1185">Reference proteome</keyword>
<evidence type="ECO:0000259" key="1">
    <source>
        <dbReference type="Pfam" id="PF12697"/>
    </source>
</evidence>
<sequence length="275" mass="29839">MPHFTTSDDIRLHYTDDGAGTPILCLAGLTRDGRDFDYMAPHLDGVRLIRLDYRGRGGSQHAPADTYTVMQEAQDALALLDHLQLSRSAILGTSRGGLIAMALAMKAKSRLTGVCLNDVGPVIDPKGLQAIAGYLGKPPAWSSRAEAAIALPAVRPAFRDVPATRWEAEAQRLFTETDTGLGLTYDPALREAFDAATATPPAPDADPWAAFEALEDLPLALIRGEGSNILSQETAQEMRRRRPDMIYAEISDRGHVPFLDEPDALVALRAWVARL</sequence>
<dbReference type="GO" id="GO:0016787">
    <property type="term" value="F:hydrolase activity"/>
    <property type="evidence" value="ECO:0007669"/>
    <property type="project" value="UniProtKB-KW"/>
</dbReference>
<reference evidence="2 3" key="1">
    <citation type="submission" date="2018-11" db="EMBL/GenBank/DDBJ databases">
        <title>Mesobaculum littorinae gen. nov., sp. nov., isolated from Littorina scabra that represents a novel genus of the order Rhodobacteraceae.</title>
        <authorList>
            <person name="Li F."/>
        </authorList>
    </citation>
    <scope>NUCLEOTIDE SEQUENCE [LARGE SCALE GENOMIC DNA]</scope>
    <source>
        <strain evidence="2 3">M0103</strain>
    </source>
</reference>
<dbReference type="InterPro" id="IPR050471">
    <property type="entry name" value="AB_hydrolase"/>
</dbReference>
<organism evidence="2 3">
    <name type="scientific">Mesobaculum littorinae</name>
    <dbReference type="NCBI Taxonomy" id="2486419"/>
    <lineage>
        <taxon>Bacteria</taxon>
        <taxon>Pseudomonadati</taxon>
        <taxon>Pseudomonadota</taxon>
        <taxon>Alphaproteobacteria</taxon>
        <taxon>Rhodobacterales</taxon>
        <taxon>Roseobacteraceae</taxon>
        <taxon>Mesobaculum</taxon>
    </lineage>
</organism>
<protein>
    <submittedName>
        <fullName evidence="2">Alpha/beta fold hydrolase</fullName>
    </submittedName>
</protein>
<keyword evidence="2" id="KW-0378">Hydrolase</keyword>
<dbReference type="InterPro" id="IPR029058">
    <property type="entry name" value="AB_hydrolase_fold"/>
</dbReference>
<feature type="domain" description="AB hydrolase-1" evidence="1">
    <location>
        <begin position="23"/>
        <end position="267"/>
    </location>
</feature>
<comment type="caution">
    <text evidence="2">The sequence shown here is derived from an EMBL/GenBank/DDBJ whole genome shotgun (WGS) entry which is preliminary data.</text>
</comment>
<dbReference type="Proteomes" id="UP000285908">
    <property type="component" value="Unassembled WGS sequence"/>
</dbReference>
<dbReference type="InterPro" id="IPR000073">
    <property type="entry name" value="AB_hydrolase_1"/>
</dbReference>
<dbReference type="PANTHER" id="PTHR43433">
    <property type="entry name" value="HYDROLASE, ALPHA/BETA FOLD FAMILY PROTEIN"/>
    <property type="match status" value="1"/>
</dbReference>
<gene>
    <name evidence="2" type="ORF">EKE94_14860</name>
</gene>
<dbReference type="SUPFAM" id="SSF53474">
    <property type="entry name" value="alpha/beta-Hydrolases"/>
    <property type="match status" value="1"/>
</dbReference>